<feature type="coiled-coil region" evidence="1">
    <location>
        <begin position="2114"/>
        <end position="2141"/>
    </location>
</feature>
<evidence type="ECO:0000313" key="5">
    <source>
        <dbReference type="Proteomes" id="UP001432027"/>
    </source>
</evidence>
<keyword evidence="5" id="KW-1185">Reference proteome</keyword>
<evidence type="ECO:0000256" key="2">
    <source>
        <dbReference type="SAM" id="MobiDB-lite"/>
    </source>
</evidence>
<evidence type="ECO:0000259" key="3">
    <source>
        <dbReference type="PROSITE" id="PS51190"/>
    </source>
</evidence>
<dbReference type="PROSITE" id="PS51190">
    <property type="entry name" value="FATC"/>
    <property type="match status" value="1"/>
</dbReference>
<feature type="non-terminal residue" evidence="4">
    <location>
        <position position="1"/>
    </location>
</feature>
<dbReference type="SMART" id="SM01343">
    <property type="entry name" value="FATC"/>
    <property type="match status" value="1"/>
</dbReference>
<proteinExistence type="predicted"/>
<dbReference type="Pfam" id="PF02260">
    <property type="entry name" value="FATC"/>
    <property type="match status" value="1"/>
</dbReference>
<organism evidence="4 5">
    <name type="scientific">Pristionchus entomophagus</name>
    <dbReference type="NCBI Taxonomy" id="358040"/>
    <lineage>
        <taxon>Eukaryota</taxon>
        <taxon>Metazoa</taxon>
        <taxon>Ecdysozoa</taxon>
        <taxon>Nematoda</taxon>
        <taxon>Chromadorea</taxon>
        <taxon>Rhabditida</taxon>
        <taxon>Rhabditina</taxon>
        <taxon>Diplogasteromorpha</taxon>
        <taxon>Diplogasteroidea</taxon>
        <taxon>Neodiplogasteridae</taxon>
        <taxon>Pristionchus</taxon>
    </lineage>
</organism>
<dbReference type="Proteomes" id="UP001432027">
    <property type="component" value="Unassembled WGS sequence"/>
</dbReference>
<evidence type="ECO:0000256" key="1">
    <source>
        <dbReference type="SAM" id="Coils"/>
    </source>
</evidence>
<accession>A0AAV5U5G4</accession>
<feature type="domain" description="FATC" evidence="3">
    <location>
        <begin position="2217"/>
        <end position="2249"/>
    </location>
</feature>
<protein>
    <recommendedName>
        <fullName evidence="3">FATC domain-containing protein</fullName>
    </recommendedName>
</protein>
<evidence type="ECO:0000313" key="4">
    <source>
        <dbReference type="EMBL" id="GMT01613.1"/>
    </source>
</evidence>
<keyword evidence="1" id="KW-0175">Coiled coil</keyword>
<dbReference type="InterPro" id="IPR003152">
    <property type="entry name" value="FATC_dom"/>
</dbReference>
<dbReference type="EMBL" id="BTSX01000005">
    <property type="protein sequence ID" value="GMT01613.1"/>
    <property type="molecule type" value="Genomic_DNA"/>
</dbReference>
<name>A0AAV5U5G4_9BILA</name>
<sequence>NASMVDVLELLHGFERLKKKTLLVKDRKETLDDINTFLTNNISDIIHGDTNPEYNGARLVNDLVTVAIEELDRSNSKTFKRDAFDIAVKFVLKAILADLFDADDAHRIDIVIQWFHRVSKSDFAEQLFEPLLPCVLAYFTTVSAIDIPGLHVVEVWRDLWSRVSRLHAIDLSSVLSLELGRYSTKYLSSILECLVSILKISKQTSLADQPWKTVRSVIEGLGLRNEDSKIWQSRRVSQFPELLQLLRMLLHQWGFTYKVQLVAVMEPIMKIIAASIEYDTNMTKWSMPWSEIKKKSSAMEHAWLLLEEYGSLVAPKACPIHIPSGTSPSDSVLFELADQLVIKYAKCSTSSHCPPPSPAACRLVARALVVQHRLQSGGSMEEEYAAAAAGGGAGCSTQLAAFTKLKVVSQFASQLGSQFSSQMGTQRSQFNSAQKIMRRRKRKREVKMLQAMASLDFSSLLEDCTHLKVDQLDEIPMEWQKFVIECMTQVFEGHIQDLGSDAADLMQMTIASTKKVTREELIPSIARLLCTIMEKRQGEEAEERCSDIDIPSTSRRPTRGRDSNANSDGAAISELWSRAHSWTHMQTCFEAATRLMIECDRWLLTHEDSSMLPPELRWARMIEVLKPAPLSSTASIDLLQHMIANYEFDEKEKLKKYEEKYKGKEWPFRRELIDWLLSRDASLDISSAIVAVCSYYPKREIIQPVDRRSSPWINQECRMRALVRTQFDGGMRSVDKDTRPDTLIKEMIEAVVEAVGTSPSDDLTQLRRLCVLQRLTTRVKRGKAPINKPPQALDSSSILNDSILSVRREMEVEGMERLAERRWESCQWFENTGVNAIDTETILRLLQHEEILDGLPDIIFSSLLMRRDNERNEVDRMRLTALTSVMRQFMMDHPEPEKLVSAIESISACSFLLLVDFTMRRLGDATEKLAEAADNVVDVQTMIYKYGHMVLPESRAKLIDKMSSLVDDEKEEGEYNAFTHNMEEIIIAHYAMEIRLEYAMIDNDKSDVVERVLTKESLQSRLQLESDRGELTSECEELIKACLSPGRWEDHADSVEIVGRWPELMKRCLANQPLLCSIMDEMAAAIDIDTVIKQEIKDEEMDDDENYEDQHKNYIDIENLWSPMQREISRMCSGLRRKGDQEEEQFSCSMADSSLPTSLLLPRRDWKILKREWKGTIQSHAIKILVEYGRRCKEIGLELRFMQIVEFIMASCLESSPYRFTLEAMAEEAVWSVHSRCSEHSSDFIRASSQWSRIRTRVRPLVSPSHFRLRSILREHRPREFGDEDFDTECLSPLISTSDWWQHAAMRLEELEKEANVSAGCCLSSLHSQLISAYRTVHEARCVPETAATVLPKIAARGMGEMTRSSFDASSFCSWLRLHIELWWYGRRFTENTPEEIQVIMDAYEEAPLGKRRNAEISMPVERRGGETDLLCRLLRLAFNSTTSGEWKSLLARLTTVLPAMSLHYECLPFIVALCPKDQAMDTLLMASPDLFHEREEEKKIKRREERKGRRRVGDVALLMEECVTVVGLASLSRVCEENGRDAEEPLADLAKLAIDSGVMSLARICIDLAAESSLPDRSHFLFNPSFTLPDCLEETRKAAVIATRDAVTARILSSSTQAQHEIRRILAESRYDWHLSTSSEARAAVDQEEENYLLRFTQWTSFSKLLSNNDQSLNGALVLMQKDEEACQRIVDGLRSSISSRLCSTRDLLSREVRKDVRCTELLRIFREEKEVEEESTIPSSLVPLSSSSSSLSTSHLNDECLLRVGVELARWKRKKEEGREGGEGSRRESFSVSSGIELTHSRVEEAVRHLEGIKAYRPALRLLSQWSSISESDGIKARVALDEARIRVQMGEEYVGLHTIEEIRKENQGDERILARASFLEADIVLEHTKNREKSRNIVREALDLLSSLSDSASDIEDTRLVHGAQTRIFEQTAKILEETQTIMESRGFTMKREAIDAWTKQLEEIRRRNLESDKKMKVRLEREVACETEEITRMESRMTELATECIVAGLAALKSSPNTKPDTSAEILFPLLDVLFKYGQTQEVQAIIKDHILHSDCLYFVQGVGHIVGHIFKETYITRPLRTLLAKLVMLYPFHTLPRLLFYYDAGGSEEANIRDIIKKATQNRANVEEEVKRIVKAHFMFRDFTQADVKNHSLFIRGVVNGKECYRMGDRVSLLKNQDALRLVPTPTESSLISKAAIGRLRDKLSGTDAGFAPQTPDEQVRRLIGEATDIQNLATIFHGWMPFL</sequence>
<feature type="coiled-coil region" evidence="1">
    <location>
        <begin position="1973"/>
        <end position="2000"/>
    </location>
</feature>
<comment type="caution">
    <text evidence="4">The sequence shown here is derived from an EMBL/GenBank/DDBJ whole genome shotgun (WGS) entry which is preliminary data.</text>
</comment>
<feature type="region of interest" description="Disordered" evidence="2">
    <location>
        <begin position="541"/>
        <end position="567"/>
    </location>
</feature>
<reference evidence="4" key="1">
    <citation type="submission" date="2023-10" db="EMBL/GenBank/DDBJ databases">
        <title>Genome assembly of Pristionchus species.</title>
        <authorList>
            <person name="Yoshida K."/>
            <person name="Sommer R.J."/>
        </authorList>
    </citation>
    <scope>NUCLEOTIDE SEQUENCE</scope>
    <source>
        <strain evidence="4">RS0144</strain>
    </source>
</reference>
<gene>
    <name evidence="4" type="ORF">PENTCL1PPCAC_23787</name>
</gene>